<dbReference type="Pfam" id="PF00173">
    <property type="entry name" value="Cyt-b5"/>
    <property type="match status" value="1"/>
</dbReference>
<evidence type="ECO:0000313" key="8">
    <source>
        <dbReference type="Proteomes" id="UP001295684"/>
    </source>
</evidence>
<dbReference type="PANTHER" id="PTHR19359">
    <property type="entry name" value="CYTOCHROME B5"/>
    <property type="match status" value="1"/>
</dbReference>
<keyword evidence="5" id="KW-1133">Transmembrane helix</keyword>
<accession>A0AAD1Y471</accession>
<reference evidence="7" key="1">
    <citation type="submission" date="2023-07" db="EMBL/GenBank/DDBJ databases">
        <authorList>
            <consortium name="AG Swart"/>
            <person name="Singh M."/>
            <person name="Singh A."/>
            <person name="Seah K."/>
            <person name="Emmerich C."/>
        </authorList>
    </citation>
    <scope>NUCLEOTIDE SEQUENCE</scope>
    <source>
        <strain evidence="7">DP1</strain>
    </source>
</reference>
<evidence type="ECO:0000259" key="6">
    <source>
        <dbReference type="PROSITE" id="PS50255"/>
    </source>
</evidence>
<evidence type="ECO:0000313" key="7">
    <source>
        <dbReference type="EMBL" id="CAI2383800.1"/>
    </source>
</evidence>
<feature type="domain" description="Cytochrome b5 heme-binding" evidence="6">
    <location>
        <begin position="2"/>
        <end position="87"/>
    </location>
</feature>
<dbReference type="SUPFAM" id="SSF55856">
    <property type="entry name" value="Cytochrome b5-like heme/steroid binding domain"/>
    <property type="match status" value="1"/>
</dbReference>
<comment type="similarity">
    <text evidence="4">Belongs to the cytochrome b5 family.</text>
</comment>
<evidence type="ECO:0000256" key="1">
    <source>
        <dbReference type="ARBA" id="ARBA00022617"/>
    </source>
</evidence>
<dbReference type="GO" id="GO:0016020">
    <property type="term" value="C:membrane"/>
    <property type="evidence" value="ECO:0007669"/>
    <property type="project" value="TreeGrafter"/>
</dbReference>
<dbReference type="AlphaFoldDB" id="A0AAD1Y471"/>
<feature type="transmembrane region" description="Helical" evidence="5">
    <location>
        <begin position="107"/>
        <end position="128"/>
    </location>
</feature>
<dbReference type="Gene3D" id="3.10.120.10">
    <property type="entry name" value="Cytochrome b5-like heme/steroid binding domain"/>
    <property type="match status" value="1"/>
</dbReference>
<organism evidence="7 8">
    <name type="scientific">Euplotes crassus</name>
    <dbReference type="NCBI Taxonomy" id="5936"/>
    <lineage>
        <taxon>Eukaryota</taxon>
        <taxon>Sar</taxon>
        <taxon>Alveolata</taxon>
        <taxon>Ciliophora</taxon>
        <taxon>Intramacronucleata</taxon>
        <taxon>Spirotrichea</taxon>
        <taxon>Hypotrichia</taxon>
        <taxon>Euplotida</taxon>
        <taxon>Euplotidae</taxon>
        <taxon>Moneuplotes</taxon>
    </lineage>
</organism>
<keyword evidence="8" id="KW-1185">Reference proteome</keyword>
<keyword evidence="5" id="KW-0472">Membrane</keyword>
<dbReference type="GO" id="GO:0046872">
    <property type="term" value="F:metal ion binding"/>
    <property type="evidence" value="ECO:0007669"/>
    <property type="project" value="UniProtKB-KW"/>
</dbReference>
<sequence length="136" mass="15672">MEREYTWEEVAKHNKDDDLWIVIQEIDEDEKPGRFGIYDVTNYNDHPGGRKPHLANAGKNATKHFYYISHSPQAHADMKRFLVGYLKDGEKETYALCCKDTPIWKKVVCKISILALTGLISLGIYHLAFKKKEGSE</sequence>
<evidence type="ECO:0000256" key="2">
    <source>
        <dbReference type="ARBA" id="ARBA00022723"/>
    </source>
</evidence>
<dbReference type="GO" id="GO:0020037">
    <property type="term" value="F:heme binding"/>
    <property type="evidence" value="ECO:0007669"/>
    <property type="project" value="TreeGrafter"/>
</dbReference>
<dbReference type="EMBL" id="CAMPGE010026104">
    <property type="protein sequence ID" value="CAI2383800.1"/>
    <property type="molecule type" value="Genomic_DNA"/>
</dbReference>
<keyword evidence="3" id="KW-0408">Iron</keyword>
<dbReference type="SMART" id="SM01117">
    <property type="entry name" value="Cyt-b5"/>
    <property type="match status" value="1"/>
</dbReference>
<proteinExistence type="inferred from homology"/>
<gene>
    <name evidence="7" type="ORF">ECRASSUSDP1_LOCUS25312</name>
</gene>
<dbReference type="InterPro" id="IPR050668">
    <property type="entry name" value="Cytochrome_b5"/>
</dbReference>
<protein>
    <recommendedName>
        <fullName evidence="6">Cytochrome b5 heme-binding domain-containing protein</fullName>
    </recommendedName>
</protein>
<evidence type="ECO:0000256" key="3">
    <source>
        <dbReference type="ARBA" id="ARBA00023004"/>
    </source>
</evidence>
<dbReference type="PROSITE" id="PS50255">
    <property type="entry name" value="CYTOCHROME_B5_2"/>
    <property type="match status" value="1"/>
</dbReference>
<dbReference type="Proteomes" id="UP001295684">
    <property type="component" value="Unassembled WGS sequence"/>
</dbReference>
<keyword evidence="5" id="KW-0812">Transmembrane</keyword>
<evidence type="ECO:0000256" key="4">
    <source>
        <dbReference type="ARBA" id="ARBA00038168"/>
    </source>
</evidence>
<dbReference type="InterPro" id="IPR036400">
    <property type="entry name" value="Cyt_B5-like_heme/steroid_sf"/>
</dbReference>
<keyword evidence="2" id="KW-0479">Metal-binding</keyword>
<dbReference type="PANTHER" id="PTHR19359:SF14">
    <property type="entry name" value="CYTOCHROME B5 A"/>
    <property type="match status" value="1"/>
</dbReference>
<name>A0AAD1Y471_EUPCR</name>
<dbReference type="InterPro" id="IPR001199">
    <property type="entry name" value="Cyt_B5-like_heme/steroid-bd"/>
</dbReference>
<comment type="caution">
    <text evidence="7">The sequence shown here is derived from an EMBL/GenBank/DDBJ whole genome shotgun (WGS) entry which is preliminary data.</text>
</comment>
<evidence type="ECO:0000256" key="5">
    <source>
        <dbReference type="SAM" id="Phobius"/>
    </source>
</evidence>
<keyword evidence="1" id="KW-0349">Heme</keyword>